<gene>
    <name evidence="1" type="ORF">MAR_010968</name>
</gene>
<protein>
    <submittedName>
        <fullName evidence="1">Uncharacterized protein</fullName>
    </submittedName>
</protein>
<feature type="non-terminal residue" evidence="1">
    <location>
        <position position="145"/>
    </location>
</feature>
<name>A0ABY7FWK7_MYAAR</name>
<organism evidence="1 2">
    <name type="scientific">Mya arenaria</name>
    <name type="common">Soft-shell clam</name>
    <dbReference type="NCBI Taxonomy" id="6604"/>
    <lineage>
        <taxon>Eukaryota</taxon>
        <taxon>Metazoa</taxon>
        <taxon>Spiralia</taxon>
        <taxon>Lophotrochozoa</taxon>
        <taxon>Mollusca</taxon>
        <taxon>Bivalvia</taxon>
        <taxon>Autobranchia</taxon>
        <taxon>Heteroconchia</taxon>
        <taxon>Euheterodonta</taxon>
        <taxon>Imparidentia</taxon>
        <taxon>Neoheterodontei</taxon>
        <taxon>Myida</taxon>
        <taxon>Myoidea</taxon>
        <taxon>Myidae</taxon>
        <taxon>Mya</taxon>
    </lineage>
</organism>
<evidence type="ECO:0000313" key="2">
    <source>
        <dbReference type="Proteomes" id="UP001164746"/>
    </source>
</evidence>
<evidence type="ECO:0000313" key="1">
    <source>
        <dbReference type="EMBL" id="WAR25264.1"/>
    </source>
</evidence>
<sequence length="145" mass="15431">YAPWGGGGCFSGEWWFTDAADEREDPNSYCSYVAMVWRCACVVDLYDDNGPTLGGHCVHKHIHGEACPNVAIDDANTSCLDPKANCIEFTVTASPDVPAGTAVPEIDSQNGTMNSGASTKGETPARRQYFMCACVPGYVHVNGGC</sequence>
<dbReference type="Proteomes" id="UP001164746">
    <property type="component" value="Chromosome 14"/>
</dbReference>
<accession>A0ABY7FWK7</accession>
<feature type="non-terminal residue" evidence="1">
    <location>
        <position position="1"/>
    </location>
</feature>
<dbReference type="EMBL" id="CP111025">
    <property type="protein sequence ID" value="WAR25264.1"/>
    <property type="molecule type" value="Genomic_DNA"/>
</dbReference>
<keyword evidence="2" id="KW-1185">Reference proteome</keyword>
<reference evidence="1" key="1">
    <citation type="submission" date="2022-11" db="EMBL/GenBank/DDBJ databases">
        <title>Centuries of genome instability and evolution in soft-shell clam transmissible cancer (bioRxiv).</title>
        <authorList>
            <person name="Hart S.F.M."/>
            <person name="Yonemitsu M.A."/>
            <person name="Giersch R.M."/>
            <person name="Beal B.F."/>
            <person name="Arriagada G."/>
            <person name="Davis B.W."/>
            <person name="Ostrander E.A."/>
            <person name="Goff S.P."/>
            <person name="Metzger M.J."/>
        </authorList>
    </citation>
    <scope>NUCLEOTIDE SEQUENCE</scope>
    <source>
        <strain evidence="1">MELC-2E11</strain>
        <tissue evidence="1">Siphon/mantle</tissue>
    </source>
</reference>
<proteinExistence type="predicted"/>